<protein>
    <submittedName>
        <fullName evidence="4">Bifunctional diguanylate cyclase/phosphodiesterase</fullName>
    </submittedName>
</protein>
<dbReference type="SUPFAM" id="SSF141868">
    <property type="entry name" value="EAL domain-like"/>
    <property type="match status" value="1"/>
</dbReference>
<evidence type="ECO:0000256" key="1">
    <source>
        <dbReference type="SAM" id="Phobius"/>
    </source>
</evidence>
<proteinExistence type="predicted"/>
<dbReference type="Proteomes" id="UP001198034">
    <property type="component" value="Unassembled WGS sequence"/>
</dbReference>
<keyword evidence="1" id="KW-0472">Membrane</keyword>
<organism evidence="4 5">
    <name type="scientific">Deefgea salmonis</name>
    <dbReference type="NCBI Taxonomy" id="2875502"/>
    <lineage>
        <taxon>Bacteria</taxon>
        <taxon>Pseudomonadati</taxon>
        <taxon>Pseudomonadota</taxon>
        <taxon>Betaproteobacteria</taxon>
        <taxon>Neisseriales</taxon>
        <taxon>Chitinibacteraceae</taxon>
        <taxon>Deefgea</taxon>
    </lineage>
</organism>
<dbReference type="InterPro" id="IPR035919">
    <property type="entry name" value="EAL_sf"/>
</dbReference>
<dbReference type="PANTHER" id="PTHR33121:SF71">
    <property type="entry name" value="OXYGEN SENSOR PROTEIN DOSP"/>
    <property type="match status" value="1"/>
</dbReference>
<dbReference type="Gene3D" id="3.30.70.270">
    <property type="match status" value="1"/>
</dbReference>
<dbReference type="InterPro" id="IPR050706">
    <property type="entry name" value="Cyclic-di-GMP_PDE-like"/>
</dbReference>
<dbReference type="PROSITE" id="PS50887">
    <property type="entry name" value="GGDEF"/>
    <property type="match status" value="1"/>
</dbReference>
<dbReference type="RefSeq" id="WP_226764718.1">
    <property type="nucleotide sequence ID" value="NZ_JAJAWG010000008.1"/>
</dbReference>
<dbReference type="EMBL" id="JAJAWG010000008">
    <property type="protein sequence ID" value="MCB5196988.1"/>
    <property type="molecule type" value="Genomic_DNA"/>
</dbReference>
<gene>
    <name evidence="4" type="ORF">LG219_11985</name>
</gene>
<feature type="transmembrane region" description="Helical" evidence="1">
    <location>
        <begin position="20"/>
        <end position="42"/>
    </location>
</feature>
<accession>A0ABS8BMN1</accession>
<feature type="domain" description="EAL" evidence="2">
    <location>
        <begin position="397"/>
        <end position="649"/>
    </location>
</feature>
<dbReference type="InterPro" id="IPR001633">
    <property type="entry name" value="EAL_dom"/>
</dbReference>
<dbReference type="InterPro" id="IPR043128">
    <property type="entry name" value="Rev_trsase/Diguanyl_cyclase"/>
</dbReference>
<name>A0ABS8BMN1_9NEIS</name>
<keyword evidence="1" id="KW-1133">Transmembrane helix</keyword>
<dbReference type="PROSITE" id="PS50883">
    <property type="entry name" value="EAL"/>
    <property type="match status" value="1"/>
</dbReference>
<evidence type="ECO:0000313" key="4">
    <source>
        <dbReference type="EMBL" id="MCB5196988.1"/>
    </source>
</evidence>
<dbReference type="Gene3D" id="3.20.20.450">
    <property type="entry name" value="EAL domain"/>
    <property type="match status" value="1"/>
</dbReference>
<dbReference type="NCBIfam" id="TIGR00254">
    <property type="entry name" value="GGDEF"/>
    <property type="match status" value="1"/>
</dbReference>
<dbReference type="InterPro" id="IPR000160">
    <property type="entry name" value="GGDEF_dom"/>
</dbReference>
<sequence length="650" mass="72933">MRHSLTRRCCQWLKPLVSQFGVYFFFALVIGLGLLLSIVVFYSGKQVNAVIQPLVNESVPILRTISELKTKVTERQVIMNQYFAYGLNQAQFKKKYADNQLALTQLLQQSHPKRHQHPRHLAIMALDDNAKLLAIRLEQAMQAKPVDTDEARAILVESAIDTNAFLSELDHSFVDVSQEIETASRHSLRDVSVMIKLVLAYSLAIVVIAILVAYYIHARQRAEKKLAHAARHDRLTDLLNRRVFEADITALGDTPYAVILIAIDRFQRVQGGLGYEAGDELLVAVTARLQPIIQQFGGVLYRFESSYFAALLDLRGEDRPPELLAKALHDALQVGILIAGHELFLTLSMGGAIYPQDGSDAVTLIRNMDAALEQAQQQGGNALRYYDQEMNARALERLALEADLRYAIERNQLQLYFQPQADIDSLKIVGVECLIRWHHQGQLISPIEFIPLAEESGLIIPMGEWILRTACLQAKIWQDAGRPLIVAINISVRQFQHPHFLSLVRQVLHTTAVDPAWIELEITESVVMQDADHTIELLQQLRNLGVMLSIDDFGTGYSSLSYLRRFPINKLKIDQSFVGNLVSGNQDAAIVDAIIRLGHNLGLTVIAEGVETEAHLAVLAQLHCDEIQGYYFSRPLPLAELTRFLSPQIA</sequence>
<dbReference type="SMART" id="SM00052">
    <property type="entry name" value="EAL"/>
    <property type="match status" value="1"/>
</dbReference>
<feature type="domain" description="GGDEF" evidence="3">
    <location>
        <begin position="254"/>
        <end position="388"/>
    </location>
</feature>
<dbReference type="SMART" id="SM00267">
    <property type="entry name" value="GGDEF"/>
    <property type="match status" value="1"/>
</dbReference>
<evidence type="ECO:0000313" key="5">
    <source>
        <dbReference type="Proteomes" id="UP001198034"/>
    </source>
</evidence>
<keyword evidence="5" id="KW-1185">Reference proteome</keyword>
<dbReference type="CDD" id="cd01948">
    <property type="entry name" value="EAL"/>
    <property type="match status" value="1"/>
</dbReference>
<dbReference type="InterPro" id="IPR029787">
    <property type="entry name" value="Nucleotide_cyclase"/>
</dbReference>
<evidence type="ECO:0000259" key="2">
    <source>
        <dbReference type="PROSITE" id="PS50883"/>
    </source>
</evidence>
<comment type="caution">
    <text evidence="4">The sequence shown here is derived from an EMBL/GenBank/DDBJ whole genome shotgun (WGS) entry which is preliminary data.</text>
</comment>
<dbReference type="CDD" id="cd01949">
    <property type="entry name" value="GGDEF"/>
    <property type="match status" value="1"/>
</dbReference>
<dbReference type="Pfam" id="PF00563">
    <property type="entry name" value="EAL"/>
    <property type="match status" value="1"/>
</dbReference>
<dbReference type="PANTHER" id="PTHR33121">
    <property type="entry name" value="CYCLIC DI-GMP PHOSPHODIESTERASE PDEF"/>
    <property type="match status" value="1"/>
</dbReference>
<evidence type="ECO:0000259" key="3">
    <source>
        <dbReference type="PROSITE" id="PS50887"/>
    </source>
</evidence>
<dbReference type="Pfam" id="PF00990">
    <property type="entry name" value="GGDEF"/>
    <property type="match status" value="1"/>
</dbReference>
<feature type="transmembrane region" description="Helical" evidence="1">
    <location>
        <begin position="193"/>
        <end position="216"/>
    </location>
</feature>
<dbReference type="SUPFAM" id="SSF55073">
    <property type="entry name" value="Nucleotide cyclase"/>
    <property type="match status" value="1"/>
</dbReference>
<keyword evidence="1" id="KW-0812">Transmembrane</keyword>
<reference evidence="4 5" key="1">
    <citation type="submission" date="2021-10" db="EMBL/GenBank/DDBJ databases">
        <authorList>
            <person name="Chen M."/>
        </authorList>
    </citation>
    <scope>NUCLEOTIDE SEQUENCE [LARGE SCALE GENOMIC DNA]</scope>
    <source>
        <strain evidence="4 5">H3-26</strain>
    </source>
</reference>